<accession>A0ACC3C4A3</accession>
<organism evidence="1 2">
    <name type="scientific">Pyropia yezoensis</name>
    <name type="common">Susabi-nori</name>
    <name type="synonym">Porphyra yezoensis</name>
    <dbReference type="NCBI Taxonomy" id="2788"/>
    <lineage>
        <taxon>Eukaryota</taxon>
        <taxon>Rhodophyta</taxon>
        <taxon>Bangiophyceae</taxon>
        <taxon>Bangiales</taxon>
        <taxon>Bangiaceae</taxon>
        <taxon>Pyropia</taxon>
    </lineage>
</organism>
<keyword evidence="2" id="KW-1185">Reference proteome</keyword>
<protein>
    <submittedName>
        <fullName evidence="1">Uncharacterized protein</fullName>
    </submittedName>
</protein>
<dbReference type="Proteomes" id="UP000798662">
    <property type="component" value="Chromosome 2"/>
</dbReference>
<evidence type="ECO:0000313" key="1">
    <source>
        <dbReference type="EMBL" id="KAK1864815.1"/>
    </source>
</evidence>
<gene>
    <name evidence="1" type="ORF">I4F81_007357</name>
</gene>
<name>A0ACC3C4A3_PYRYE</name>
<reference evidence="1" key="1">
    <citation type="submission" date="2019-11" db="EMBL/GenBank/DDBJ databases">
        <title>Nori genome reveals adaptations in red seaweeds to the harsh intertidal environment.</title>
        <authorList>
            <person name="Wang D."/>
            <person name="Mao Y."/>
        </authorList>
    </citation>
    <scope>NUCLEOTIDE SEQUENCE</scope>
    <source>
        <tissue evidence="1">Gametophyte</tissue>
    </source>
</reference>
<proteinExistence type="predicted"/>
<dbReference type="EMBL" id="CM020619">
    <property type="protein sequence ID" value="KAK1864815.1"/>
    <property type="molecule type" value="Genomic_DNA"/>
</dbReference>
<comment type="caution">
    <text evidence="1">The sequence shown here is derived from an EMBL/GenBank/DDBJ whole genome shotgun (WGS) entry which is preliminary data.</text>
</comment>
<sequence>MAAFVPAAGVAAISGAAVGSRRDAAGAAGVPYPLYTATSTSTIVETLADVPVFSTLRSLLAETGLDYELSKAGPWTLFAPTDEAFAGLLEPHSFSTLAGLLRPENRRTELRRVLAYHILQGSHPAGSVCAAGTVTGPTLAGVDLTVMGYNKKVTAGSARVVKADVAASNGVIHVVNSVLLPSTYERQPTNPEAPKFFQSTVQDLYANTLSPRQAIGIDSLPAGYDAGALSRLQ</sequence>
<evidence type="ECO:0000313" key="2">
    <source>
        <dbReference type="Proteomes" id="UP000798662"/>
    </source>
</evidence>